<dbReference type="InterPro" id="IPR000160">
    <property type="entry name" value="GGDEF_dom"/>
</dbReference>
<dbReference type="InterPro" id="IPR035965">
    <property type="entry name" value="PAS-like_dom_sf"/>
</dbReference>
<dbReference type="Pfam" id="PF00990">
    <property type="entry name" value="GGDEF"/>
    <property type="match status" value="1"/>
</dbReference>
<dbReference type="SMART" id="SM00267">
    <property type="entry name" value="GGDEF"/>
    <property type="match status" value="1"/>
</dbReference>
<keyword evidence="3" id="KW-0973">c-di-GMP</keyword>
<sequence>RILHENQIQLTHAQHIAGLGYWRWDAKTDKLLLSDNLASMLGVDGDGCCKTLEAYLEYVHPEDREYVRDVIVAASEGAPLKPVDYRLLATGRPAVIVHQELGMAPDSIHVVLGTVQDITQQRATDQHIRQLAYTDKLTGLASRAYFYKHLEDLIKAASRRDEHFAVMYLDLDGFKDINDSLGHDMGDELLKIVAERLQGALRDTDFIARLSGDEFCILVDSVTDEYDVAEVASRCLEETNRPVFLGKREVRPRCSIGIAHFPEDGTDLQSLLKAADSAMYAAKEDGKHRYAFYCREMTLEVERRLQMEQDLRLAIERRQFVLHYQPQVDVNSGRLVGVEALIRWQHPEMGMISPVEFIEVAERIGMIHALGRWVLDEACSQLQHWHGQGVEGLRMAVNISPLHFREPELLATVAEVLERTGVSPDCLELEITESVVQTNGGDFDMFLRLRELGVAIAIDDFGTGYSSLGSLKSLPVDCLKIDRLFVTDLLSDDRAPLLLGTIINVAHALGHRVVAEGVEERAQLDVLKRVGCDLVQGYYLSRPVEADKIPGLVRSFACGHLGLQPTKRQASSPG</sequence>
<dbReference type="CDD" id="cd01949">
    <property type="entry name" value="GGDEF"/>
    <property type="match status" value="1"/>
</dbReference>
<feature type="domain" description="EAL" evidence="5">
    <location>
        <begin position="304"/>
        <end position="557"/>
    </location>
</feature>
<comment type="catalytic activity">
    <reaction evidence="4">
        <text>3',3'-c-di-GMP + H2O = 5'-phosphoguanylyl(3'-&gt;5')guanosine + H(+)</text>
        <dbReference type="Rhea" id="RHEA:24902"/>
        <dbReference type="ChEBI" id="CHEBI:15377"/>
        <dbReference type="ChEBI" id="CHEBI:15378"/>
        <dbReference type="ChEBI" id="CHEBI:58754"/>
        <dbReference type="ChEBI" id="CHEBI:58805"/>
        <dbReference type="EC" id="3.1.4.52"/>
    </reaction>
    <physiologicalReaction direction="left-to-right" evidence="4">
        <dbReference type="Rhea" id="RHEA:24903"/>
    </physiologicalReaction>
</comment>
<comment type="cofactor">
    <cofactor evidence="1">
        <name>Mg(2+)</name>
        <dbReference type="ChEBI" id="CHEBI:18420"/>
    </cofactor>
</comment>
<evidence type="ECO:0000256" key="4">
    <source>
        <dbReference type="ARBA" id="ARBA00051114"/>
    </source>
</evidence>
<dbReference type="Proteomes" id="UP000886339">
    <property type="component" value="Unassembled WGS sequence"/>
</dbReference>
<protein>
    <recommendedName>
        <fullName evidence="2">cyclic-guanylate-specific phosphodiesterase</fullName>
        <ecNumber evidence="2">3.1.4.52</ecNumber>
    </recommendedName>
</protein>
<evidence type="ECO:0000256" key="2">
    <source>
        <dbReference type="ARBA" id="ARBA00012282"/>
    </source>
</evidence>
<dbReference type="GO" id="GO:0071111">
    <property type="term" value="F:cyclic-guanylate-specific phosphodiesterase activity"/>
    <property type="evidence" value="ECO:0007669"/>
    <property type="project" value="UniProtKB-EC"/>
</dbReference>
<comment type="caution">
    <text evidence="7">The sequence shown here is derived from an EMBL/GenBank/DDBJ whole genome shotgun (WGS) entry which is preliminary data.</text>
</comment>
<dbReference type="InterPro" id="IPR029787">
    <property type="entry name" value="Nucleotide_cyclase"/>
</dbReference>
<dbReference type="FunFam" id="3.20.20.450:FF:000001">
    <property type="entry name" value="Cyclic di-GMP phosphodiesterase yahA"/>
    <property type="match status" value="1"/>
</dbReference>
<dbReference type="Gene3D" id="3.20.20.450">
    <property type="entry name" value="EAL domain"/>
    <property type="match status" value="1"/>
</dbReference>
<dbReference type="SMART" id="SM00052">
    <property type="entry name" value="EAL"/>
    <property type="match status" value="1"/>
</dbReference>
<evidence type="ECO:0000259" key="5">
    <source>
        <dbReference type="PROSITE" id="PS50883"/>
    </source>
</evidence>
<dbReference type="AlphaFoldDB" id="A0A831W9G9"/>
<dbReference type="GO" id="GO:0071732">
    <property type="term" value="P:cellular response to nitric oxide"/>
    <property type="evidence" value="ECO:0007669"/>
    <property type="project" value="UniProtKB-ARBA"/>
</dbReference>
<dbReference type="Gene3D" id="3.30.450.20">
    <property type="entry name" value="PAS domain"/>
    <property type="match status" value="1"/>
</dbReference>
<reference evidence="7" key="1">
    <citation type="journal article" date="2020" name="mSystems">
        <title>Genome- and Community-Level Interaction Insights into Carbon Utilization and Element Cycling Functions of Hydrothermarchaeota in Hydrothermal Sediment.</title>
        <authorList>
            <person name="Zhou Z."/>
            <person name="Liu Y."/>
            <person name="Xu W."/>
            <person name="Pan J."/>
            <person name="Luo Z.H."/>
            <person name="Li M."/>
        </authorList>
    </citation>
    <scope>NUCLEOTIDE SEQUENCE [LARGE SCALE GENOMIC DNA]</scope>
    <source>
        <strain evidence="7">HyVt-458</strain>
    </source>
</reference>
<evidence type="ECO:0000313" key="7">
    <source>
        <dbReference type="EMBL" id="HEC05492.1"/>
    </source>
</evidence>
<dbReference type="SUPFAM" id="SSF55073">
    <property type="entry name" value="Nucleotide cyclase"/>
    <property type="match status" value="1"/>
</dbReference>
<gene>
    <name evidence="7" type="ORF">ENJ12_01450</name>
</gene>
<dbReference type="PANTHER" id="PTHR44757:SF2">
    <property type="entry name" value="BIOFILM ARCHITECTURE MAINTENANCE PROTEIN MBAA"/>
    <property type="match status" value="1"/>
</dbReference>
<dbReference type="CDD" id="cd01948">
    <property type="entry name" value="EAL"/>
    <property type="match status" value="1"/>
</dbReference>
<dbReference type="PROSITE" id="PS50883">
    <property type="entry name" value="EAL"/>
    <property type="match status" value="1"/>
</dbReference>
<dbReference type="Gene3D" id="3.30.70.270">
    <property type="match status" value="1"/>
</dbReference>
<organism evidence="7">
    <name type="scientific">Thiolapillus brandeum</name>
    <dbReference type="NCBI Taxonomy" id="1076588"/>
    <lineage>
        <taxon>Bacteria</taxon>
        <taxon>Pseudomonadati</taxon>
        <taxon>Pseudomonadota</taxon>
        <taxon>Gammaproteobacteria</taxon>
        <taxon>Chromatiales</taxon>
        <taxon>Sedimenticolaceae</taxon>
        <taxon>Thiolapillus</taxon>
    </lineage>
</organism>
<name>A0A831W9G9_9GAMM</name>
<proteinExistence type="predicted"/>
<dbReference type="InterPro" id="IPR035919">
    <property type="entry name" value="EAL_sf"/>
</dbReference>
<dbReference type="FunFam" id="3.30.70.270:FF:000001">
    <property type="entry name" value="Diguanylate cyclase domain protein"/>
    <property type="match status" value="1"/>
</dbReference>
<evidence type="ECO:0000259" key="6">
    <source>
        <dbReference type="PROSITE" id="PS50887"/>
    </source>
</evidence>
<dbReference type="InterPro" id="IPR052155">
    <property type="entry name" value="Biofilm_reg_signaling"/>
</dbReference>
<feature type="non-terminal residue" evidence="7">
    <location>
        <position position="1"/>
    </location>
</feature>
<dbReference type="EC" id="3.1.4.52" evidence="2"/>
<dbReference type="EMBL" id="DRLF01000056">
    <property type="protein sequence ID" value="HEC05492.1"/>
    <property type="molecule type" value="Genomic_DNA"/>
</dbReference>
<dbReference type="NCBIfam" id="TIGR00254">
    <property type="entry name" value="GGDEF"/>
    <property type="match status" value="1"/>
</dbReference>
<dbReference type="InterPro" id="IPR001633">
    <property type="entry name" value="EAL_dom"/>
</dbReference>
<dbReference type="PANTHER" id="PTHR44757">
    <property type="entry name" value="DIGUANYLATE CYCLASE DGCP"/>
    <property type="match status" value="1"/>
</dbReference>
<dbReference type="SUPFAM" id="SSF141868">
    <property type="entry name" value="EAL domain-like"/>
    <property type="match status" value="1"/>
</dbReference>
<dbReference type="PROSITE" id="PS50887">
    <property type="entry name" value="GGDEF"/>
    <property type="match status" value="1"/>
</dbReference>
<evidence type="ECO:0000256" key="3">
    <source>
        <dbReference type="ARBA" id="ARBA00022636"/>
    </source>
</evidence>
<accession>A0A831W9G9</accession>
<dbReference type="SUPFAM" id="SSF55785">
    <property type="entry name" value="PYP-like sensor domain (PAS domain)"/>
    <property type="match status" value="1"/>
</dbReference>
<evidence type="ECO:0000256" key="1">
    <source>
        <dbReference type="ARBA" id="ARBA00001946"/>
    </source>
</evidence>
<dbReference type="Pfam" id="PF00563">
    <property type="entry name" value="EAL"/>
    <property type="match status" value="1"/>
</dbReference>
<feature type="domain" description="GGDEF" evidence="6">
    <location>
        <begin position="162"/>
        <end position="295"/>
    </location>
</feature>
<dbReference type="InterPro" id="IPR043128">
    <property type="entry name" value="Rev_trsase/Diguanyl_cyclase"/>
</dbReference>